<evidence type="ECO:0000256" key="9">
    <source>
        <dbReference type="SAM" id="SignalP"/>
    </source>
</evidence>
<dbReference type="Proteomes" id="UP001212152">
    <property type="component" value="Unassembled WGS sequence"/>
</dbReference>
<feature type="signal peptide" evidence="9">
    <location>
        <begin position="1"/>
        <end position="23"/>
    </location>
</feature>
<dbReference type="SUPFAM" id="SSF53474">
    <property type="entry name" value="alpha/beta-Hydrolases"/>
    <property type="match status" value="1"/>
</dbReference>
<proteinExistence type="predicted"/>
<dbReference type="Pfam" id="PF00135">
    <property type="entry name" value="COesterase"/>
    <property type="match status" value="1"/>
</dbReference>
<dbReference type="SUPFAM" id="SSF52540">
    <property type="entry name" value="P-loop containing nucleoside triphosphate hydrolases"/>
    <property type="match status" value="1"/>
</dbReference>
<sequence>MIIEGIYVLVVVVVAVAVAGVKAASEGTLATVYATGGPLTGQANEFGNYEFLGIRYANAARWEAPTAVSPWTAAIDALAFQRSCAQICQSVLCPQVIGEDCLFLNIYTPVADAATLKTTAGGNAATASQPVVVFFHGGSFDEGGAGMAPYDGSELAASLDVVVVTFNYRLGVFGYFNAAAVDSTATAPPPSSAINFGILDQRMAIEWVQDNIAAFGGDPTRVTYLGQSAGAQSILLHMAHPATAEMITNVVLMSPPALALTTAANAQASAALVARQLGCANLACMRAKTMRQVLTANVADTGTGVQALSQMVYREMSPVVDGVDVLMNPFDVLATPQLGGVSNETALFVNETNPGDLSSPLFNVIIDGVFSPNTDAISQLYGSNSEGYLDSRKPDLVRIISDWIFTCPQRQSVRAATSSSSSVGGGVWAYYLEAPWLGGTDEAMGDMCADMACHTTDLSYLFRTPDDASSQAVTAAFRAYLAAFIAGGSTTLVAPTGYPTWTAASSDPARYPILRFPAPGSGTTVYTPILEPTHPLAARCDLWDAAGYEYASLTDPATISANKQAAAALSLIPLAATLGALVLFVLTEWALLALGIVVRQRLARLFRAVDEDAKDLQDAVKQLQTQQDILASVPGAKPVQVGLGKPTEAVSQSIESLNEEAKPNPVLVACRSVTYRAGDMDGAKRLLDDVNVAFLPGTVTAIMGPSGAGKTTLLSLLNRRLKAGSSVEDRIYFSGKPLSSMTAARFRALTGLVAQHDAPYYGLTVREVMIFNAMLELPSSLQRVEKVRRINHLLRILNLLPCADVVIQKPESNLGGISGGQMRRLSIAVALLKRPSVLFMDEPTSGLDAKSSMDVGKAMNHLASQGYTIICSIHQPRPEMFAMFDQVIVLVYGRLLFAGRPEDTVQHFQELRTKLAVRNNDVSMAASHYYADEPVGVETNETGSILVKRFRDENEEEDGEGPNPADLVLDVASTILSRDAAWAARQWQPAEIDIEAVPLASKEAVPASPAVATSRTANNNGAMADKGMHNGSFTPLFPPAPPMNSTDMVNSTVSKALNIASKYVAVEDEKLVVPVRPTTTRRASDSILYQSPAKRLSVLRRAVELSAVEQMESGSGRGYPHTAPLGGGGADSQILFPDPPPVGAAAETTAASAAATSGRLSLAAQVTVLTGRWWTTRPLARKFNMMIISAGGVWILSLLQRRAGDDVLSLVLQTKGLALACIGLPALKNIHISFDYYEDRDIYNFDSQNGTVTALAFFLHRVVYETANATVEGFIAVISAYFILGCNPDPYRIGTAMSLFVAYYNCTTTLFTLVYCTRLGRPEARSVAFFSQAVLAIVSGVWIKKGDATVYDWIAWAQYLNPTYWALSPLVRANAVHAGECLLENAGYCQASMGDVVAEEARADHISPREGMLALGIIWLAMRALQLVLLYRDTYWAAFWGSVKKSWADWVRAQTTRATTVAVHETQTGASLEKMPDTYDHIGVKGNMVELDKDVA</sequence>
<evidence type="ECO:0000313" key="11">
    <source>
        <dbReference type="EMBL" id="KAJ3176618.1"/>
    </source>
</evidence>
<dbReference type="EMBL" id="JADGJQ010000039">
    <property type="protein sequence ID" value="KAJ3176618.1"/>
    <property type="molecule type" value="Genomic_DNA"/>
</dbReference>
<dbReference type="InterPro" id="IPR003593">
    <property type="entry name" value="AAA+_ATPase"/>
</dbReference>
<dbReference type="GO" id="GO:0005524">
    <property type="term" value="F:ATP binding"/>
    <property type="evidence" value="ECO:0007669"/>
    <property type="project" value="UniProtKB-KW"/>
</dbReference>
<feature type="transmembrane region" description="Helical" evidence="8">
    <location>
        <begin position="571"/>
        <end position="598"/>
    </location>
</feature>
<keyword evidence="5" id="KW-0067">ATP-binding</keyword>
<keyword evidence="2" id="KW-0813">Transport</keyword>
<protein>
    <recommendedName>
        <fullName evidence="10">ABC transporter domain-containing protein</fullName>
    </recommendedName>
</protein>
<organism evidence="11 12">
    <name type="scientific">Geranomyces variabilis</name>
    <dbReference type="NCBI Taxonomy" id="109894"/>
    <lineage>
        <taxon>Eukaryota</taxon>
        <taxon>Fungi</taxon>
        <taxon>Fungi incertae sedis</taxon>
        <taxon>Chytridiomycota</taxon>
        <taxon>Chytridiomycota incertae sedis</taxon>
        <taxon>Chytridiomycetes</taxon>
        <taxon>Spizellomycetales</taxon>
        <taxon>Powellomycetaceae</taxon>
        <taxon>Geranomyces</taxon>
    </lineage>
</organism>
<gene>
    <name evidence="11" type="ORF">HDU87_004946</name>
</gene>
<comment type="caution">
    <text evidence="11">The sequence shown here is derived from an EMBL/GenBank/DDBJ whole genome shotgun (WGS) entry which is preliminary data.</text>
</comment>
<dbReference type="InterPro" id="IPR013525">
    <property type="entry name" value="ABC2_TM"/>
</dbReference>
<evidence type="ECO:0000256" key="1">
    <source>
        <dbReference type="ARBA" id="ARBA00004141"/>
    </source>
</evidence>
<dbReference type="Gene3D" id="3.40.50.1820">
    <property type="entry name" value="alpha/beta hydrolase"/>
    <property type="match status" value="1"/>
</dbReference>
<evidence type="ECO:0000256" key="7">
    <source>
        <dbReference type="ARBA" id="ARBA00023136"/>
    </source>
</evidence>
<keyword evidence="6 8" id="KW-1133">Transmembrane helix</keyword>
<dbReference type="Gene3D" id="3.40.50.300">
    <property type="entry name" value="P-loop containing nucleotide triphosphate hydrolases"/>
    <property type="match status" value="1"/>
</dbReference>
<dbReference type="SMART" id="SM00382">
    <property type="entry name" value="AAA"/>
    <property type="match status" value="1"/>
</dbReference>
<keyword evidence="9" id="KW-0732">Signal</keyword>
<reference evidence="11" key="1">
    <citation type="submission" date="2020-05" db="EMBL/GenBank/DDBJ databases">
        <title>Phylogenomic resolution of chytrid fungi.</title>
        <authorList>
            <person name="Stajich J.E."/>
            <person name="Amses K."/>
            <person name="Simmons R."/>
            <person name="Seto K."/>
            <person name="Myers J."/>
            <person name="Bonds A."/>
            <person name="Quandt C.A."/>
            <person name="Barry K."/>
            <person name="Liu P."/>
            <person name="Grigoriev I."/>
            <person name="Longcore J.E."/>
            <person name="James T.Y."/>
        </authorList>
    </citation>
    <scope>NUCLEOTIDE SEQUENCE</scope>
    <source>
        <strain evidence="11">JEL0379</strain>
    </source>
</reference>
<dbReference type="PANTHER" id="PTHR48041">
    <property type="entry name" value="ABC TRANSPORTER G FAMILY MEMBER 28"/>
    <property type="match status" value="1"/>
</dbReference>
<feature type="chain" id="PRO_5042266617" description="ABC transporter domain-containing protein" evidence="9">
    <location>
        <begin position="24"/>
        <end position="1496"/>
    </location>
</feature>
<dbReference type="PROSITE" id="PS50893">
    <property type="entry name" value="ABC_TRANSPORTER_2"/>
    <property type="match status" value="1"/>
</dbReference>
<dbReference type="InterPro" id="IPR027417">
    <property type="entry name" value="P-loop_NTPase"/>
</dbReference>
<dbReference type="InterPro" id="IPR050352">
    <property type="entry name" value="ABCG_transporters"/>
</dbReference>
<dbReference type="InterPro" id="IPR029058">
    <property type="entry name" value="AB_hydrolase_fold"/>
</dbReference>
<evidence type="ECO:0000256" key="3">
    <source>
        <dbReference type="ARBA" id="ARBA00022692"/>
    </source>
</evidence>
<dbReference type="PROSITE" id="PS00211">
    <property type="entry name" value="ABC_TRANSPORTER_1"/>
    <property type="match status" value="1"/>
</dbReference>
<dbReference type="InterPro" id="IPR019819">
    <property type="entry name" value="Carboxylesterase_B_CS"/>
</dbReference>
<feature type="domain" description="ABC transporter" evidence="10">
    <location>
        <begin position="668"/>
        <end position="917"/>
    </location>
</feature>
<evidence type="ECO:0000256" key="5">
    <source>
        <dbReference type="ARBA" id="ARBA00022840"/>
    </source>
</evidence>
<dbReference type="PANTHER" id="PTHR48041:SF119">
    <property type="entry name" value="ROA1P"/>
    <property type="match status" value="1"/>
</dbReference>
<evidence type="ECO:0000313" key="12">
    <source>
        <dbReference type="Proteomes" id="UP001212152"/>
    </source>
</evidence>
<keyword evidence="3 8" id="KW-0812">Transmembrane</keyword>
<dbReference type="Pfam" id="PF01061">
    <property type="entry name" value="ABC2_membrane"/>
    <property type="match status" value="1"/>
</dbReference>
<keyword evidence="7 8" id="KW-0472">Membrane</keyword>
<evidence type="ECO:0000256" key="4">
    <source>
        <dbReference type="ARBA" id="ARBA00022741"/>
    </source>
</evidence>
<evidence type="ECO:0000256" key="6">
    <source>
        <dbReference type="ARBA" id="ARBA00022989"/>
    </source>
</evidence>
<evidence type="ECO:0000259" key="10">
    <source>
        <dbReference type="PROSITE" id="PS50893"/>
    </source>
</evidence>
<accession>A0AAD5THH1</accession>
<dbReference type="GO" id="GO:0016887">
    <property type="term" value="F:ATP hydrolysis activity"/>
    <property type="evidence" value="ECO:0007669"/>
    <property type="project" value="InterPro"/>
</dbReference>
<dbReference type="InterPro" id="IPR002018">
    <property type="entry name" value="CarbesteraseB"/>
</dbReference>
<dbReference type="PROSITE" id="PS00941">
    <property type="entry name" value="CARBOXYLESTERASE_B_2"/>
    <property type="match status" value="1"/>
</dbReference>
<keyword evidence="12" id="KW-1185">Reference proteome</keyword>
<dbReference type="GO" id="GO:0016020">
    <property type="term" value="C:membrane"/>
    <property type="evidence" value="ECO:0007669"/>
    <property type="project" value="UniProtKB-SubCell"/>
</dbReference>
<evidence type="ECO:0000256" key="2">
    <source>
        <dbReference type="ARBA" id="ARBA00022448"/>
    </source>
</evidence>
<keyword evidence="4" id="KW-0547">Nucleotide-binding</keyword>
<dbReference type="Pfam" id="PF00005">
    <property type="entry name" value="ABC_tran"/>
    <property type="match status" value="1"/>
</dbReference>
<comment type="subcellular location">
    <subcellularLocation>
        <location evidence="1">Membrane</location>
        <topology evidence="1">Multi-pass membrane protein</topology>
    </subcellularLocation>
</comment>
<name>A0AAD5THH1_9FUNG</name>
<dbReference type="InterPro" id="IPR003439">
    <property type="entry name" value="ABC_transporter-like_ATP-bd"/>
</dbReference>
<dbReference type="GO" id="GO:0140359">
    <property type="term" value="F:ABC-type transporter activity"/>
    <property type="evidence" value="ECO:0007669"/>
    <property type="project" value="InterPro"/>
</dbReference>
<dbReference type="InterPro" id="IPR017871">
    <property type="entry name" value="ABC_transporter-like_CS"/>
</dbReference>
<evidence type="ECO:0000256" key="8">
    <source>
        <dbReference type="SAM" id="Phobius"/>
    </source>
</evidence>